<evidence type="ECO:0000256" key="7">
    <source>
        <dbReference type="SAM" id="Phobius"/>
    </source>
</evidence>
<keyword evidence="5 7" id="KW-1133">Transmembrane helix</keyword>
<dbReference type="EC" id="2.4.-.-" evidence="9"/>
<name>A0A6G8F3L8_9PROT</name>
<evidence type="ECO:0000256" key="2">
    <source>
        <dbReference type="ARBA" id="ARBA00022676"/>
    </source>
</evidence>
<keyword evidence="6 7" id="KW-0472">Membrane</keyword>
<evidence type="ECO:0000259" key="8">
    <source>
        <dbReference type="Pfam" id="PF00535"/>
    </source>
</evidence>
<dbReference type="Pfam" id="PF00535">
    <property type="entry name" value="Glycos_transf_2"/>
    <property type="match status" value="1"/>
</dbReference>
<protein>
    <submittedName>
        <fullName evidence="9">Putative glycosyltransferase YkoT</fullName>
        <ecNumber evidence="9">2.4.-.-</ecNumber>
    </submittedName>
</protein>
<evidence type="ECO:0000256" key="1">
    <source>
        <dbReference type="ARBA" id="ARBA00004141"/>
    </source>
</evidence>
<dbReference type="GO" id="GO:0005886">
    <property type="term" value="C:plasma membrane"/>
    <property type="evidence" value="ECO:0007669"/>
    <property type="project" value="TreeGrafter"/>
</dbReference>
<feature type="transmembrane region" description="Helical" evidence="7">
    <location>
        <begin position="266"/>
        <end position="292"/>
    </location>
</feature>
<keyword evidence="2 9" id="KW-0328">Glycosyltransferase</keyword>
<dbReference type="SUPFAM" id="SSF53448">
    <property type="entry name" value="Nucleotide-diphospho-sugar transferases"/>
    <property type="match status" value="1"/>
</dbReference>
<dbReference type="EMBL" id="MN990732">
    <property type="protein sequence ID" value="QIM10768.1"/>
    <property type="molecule type" value="Genomic_DNA"/>
</dbReference>
<dbReference type="InterPro" id="IPR001173">
    <property type="entry name" value="Glyco_trans_2-like"/>
</dbReference>
<dbReference type="PANTHER" id="PTHR48090:SF1">
    <property type="entry name" value="PROPHAGE BACTOPRENOL GLUCOSYL TRANSFERASE HOMOLOG"/>
    <property type="match status" value="1"/>
</dbReference>
<keyword evidence="4 7" id="KW-0812">Transmembrane</keyword>
<proteinExistence type="predicted"/>
<dbReference type="GO" id="GO:0016757">
    <property type="term" value="F:glycosyltransferase activity"/>
    <property type="evidence" value="ECO:0007669"/>
    <property type="project" value="UniProtKB-KW"/>
</dbReference>
<reference evidence="9" key="1">
    <citation type="journal article" date="2020" name="J. ISSAAS">
        <title>Lactobacilli and other gastrointestinal microbiota of Peromyscus leucopus, reservoir host for agents of Lyme disease and other zoonoses in North America.</title>
        <authorList>
            <person name="Milovic A."/>
            <person name="Bassam K."/>
            <person name="Shao H."/>
            <person name="Chatzistamou I."/>
            <person name="Tufts D.M."/>
            <person name="Diuk-Wasser M."/>
            <person name="Barbour A.G."/>
        </authorList>
    </citation>
    <scope>NUCLEOTIDE SEQUENCE</scope>
    <source>
        <strain evidence="9">LL90</strain>
    </source>
</reference>
<evidence type="ECO:0000313" key="9">
    <source>
        <dbReference type="EMBL" id="QIM10768.1"/>
    </source>
</evidence>
<dbReference type="InterPro" id="IPR050256">
    <property type="entry name" value="Glycosyltransferase_2"/>
</dbReference>
<organism evidence="9">
    <name type="scientific">uncultured Alphaproteobacteria bacterium</name>
    <dbReference type="NCBI Taxonomy" id="91750"/>
    <lineage>
        <taxon>Bacteria</taxon>
        <taxon>Pseudomonadati</taxon>
        <taxon>Pseudomonadota</taxon>
        <taxon>Alphaproteobacteria</taxon>
        <taxon>environmental samples</taxon>
    </lineage>
</organism>
<dbReference type="CDD" id="cd04187">
    <property type="entry name" value="DPM1_like_bac"/>
    <property type="match status" value="1"/>
</dbReference>
<comment type="subcellular location">
    <subcellularLocation>
        <location evidence="1">Membrane</location>
        <topology evidence="1">Multi-pass membrane protein</topology>
    </subcellularLocation>
</comment>
<evidence type="ECO:0000256" key="5">
    <source>
        <dbReference type="ARBA" id="ARBA00022989"/>
    </source>
</evidence>
<feature type="domain" description="Glycosyltransferase 2-like" evidence="8">
    <location>
        <begin position="6"/>
        <end position="173"/>
    </location>
</feature>
<accession>A0A6G8F3L8</accession>
<dbReference type="PANTHER" id="PTHR48090">
    <property type="entry name" value="UNDECAPRENYL-PHOSPHATE 4-DEOXY-4-FORMAMIDO-L-ARABINOSE TRANSFERASE-RELATED"/>
    <property type="match status" value="1"/>
</dbReference>
<evidence type="ECO:0000256" key="4">
    <source>
        <dbReference type="ARBA" id="ARBA00022692"/>
    </source>
</evidence>
<evidence type="ECO:0000256" key="6">
    <source>
        <dbReference type="ARBA" id="ARBA00023136"/>
    </source>
</evidence>
<dbReference type="Gene3D" id="3.90.550.10">
    <property type="entry name" value="Spore Coat Polysaccharide Biosynthesis Protein SpsA, Chain A"/>
    <property type="match status" value="1"/>
</dbReference>
<feature type="transmembrane region" description="Helical" evidence="7">
    <location>
        <begin position="234"/>
        <end position="254"/>
    </location>
</feature>
<gene>
    <name evidence="9" type="primary">ykoT</name>
    <name evidence="9" type="ORF">PlAlph_6600</name>
</gene>
<evidence type="ECO:0000256" key="3">
    <source>
        <dbReference type="ARBA" id="ARBA00022679"/>
    </source>
</evidence>
<dbReference type="AlphaFoldDB" id="A0A6G8F3L8"/>
<keyword evidence="3 9" id="KW-0808">Transferase</keyword>
<dbReference type="InterPro" id="IPR029044">
    <property type="entry name" value="Nucleotide-diphossugar_trans"/>
</dbReference>
<sequence>MKKLLIIVPCYNEEEILPSTITTMSSLLKKMIKDKLAAPNSRVHFVDDGSSDKTWEILGKACARNKLFEASRLSRNFGHQSAILAGMYDNDADVYVTIDADLQDDPNCIIEMMKKIDQGCDIVYGVRNKRNTDSYFKRFTAQGFYKAMSLLGVRIIYNHADFRMMSRRAVNELKQFPERNLFLRAVVPLVGFKSDMVYYDRTARMAGETKYPLKKMLALAWNGISSFSIVPLRLVTFMGFLISLLGAGFVLKILLNYNTHGAVSGWASTVTLITLFSGVQLISLGIIGEYIAKIFVEVKKRPLYIIDEKIKNGQPE</sequence>